<dbReference type="AlphaFoldDB" id="A0AAN4Z6Z4"/>
<comment type="caution">
    <text evidence="1">The sequence shown here is derived from an EMBL/GenBank/DDBJ whole genome shotgun (WGS) entry which is preliminary data.</text>
</comment>
<dbReference type="Proteomes" id="UP001328107">
    <property type="component" value="Unassembled WGS sequence"/>
</dbReference>
<feature type="non-terminal residue" evidence="1">
    <location>
        <position position="98"/>
    </location>
</feature>
<protein>
    <submittedName>
        <fullName evidence="1">Uncharacterized protein</fullName>
    </submittedName>
</protein>
<organism evidence="1 2">
    <name type="scientific">Pristionchus mayeri</name>
    <dbReference type="NCBI Taxonomy" id="1317129"/>
    <lineage>
        <taxon>Eukaryota</taxon>
        <taxon>Metazoa</taxon>
        <taxon>Ecdysozoa</taxon>
        <taxon>Nematoda</taxon>
        <taxon>Chromadorea</taxon>
        <taxon>Rhabditida</taxon>
        <taxon>Rhabditina</taxon>
        <taxon>Diplogasteromorpha</taxon>
        <taxon>Diplogasteroidea</taxon>
        <taxon>Neodiplogasteridae</taxon>
        <taxon>Pristionchus</taxon>
    </lineage>
</organism>
<dbReference type="EMBL" id="BTRK01000002">
    <property type="protein sequence ID" value="GMR35311.1"/>
    <property type="molecule type" value="Genomic_DNA"/>
</dbReference>
<evidence type="ECO:0000313" key="1">
    <source>
        <dbReference type="EMBL" id="GMR35311.1"/>
    </source>
</evidence>
<keyword evidence="2" id="KW-1185">Reference proteome</keyword>
<reference evidence="2" key="1">
    <citation type="submission" date="2022-10" db="EMBL/GenBank/DDBJ databases">
        <title>Genome assembly of Pristionchus species.</title>
        <authorList>
            <person name="Yoshida K."/>
            <person name="Sommer R.J."/>
        </authorList>
    </citation>
    <scope>NUCLEOTIDE SEQUENCE [LARGE SCALE GENOMIC DNA]</scope>
    <source>
        <strain evidence="2">RS5460</strain>
    </source>
</reference>
<gene>
    <name evidence="1" type="ORF">PMAYCL1PPCAC_05506</name>
</gene>
<proteinExistence type="predicted"/>
<accession>A0AAN4Z6Z4</accession>
<name>A0AAN4Z6Z4_9BILA</name>
<feature type="non-terminal residue" evidence="1">
    <location>
        <position position="1"/>
    </location>
</feature>
<evidence type="ECO:0000313" key="2">
    <source>
        <dbReference type="Proteomes" id="UP001328107"/>
    </source>
</evidence>
<sequence length="98" mass="10162">SSSSLVVLLETRATRLIVLGTVVAAGAGALLEQTHASALPADLLIEIVRVVVVVPSVGSEHKTATRLLRRFLGGRPLLLLDVLVGSATLRLGCSSLLL</sequence>